<evidence type="ECO:0000313" key="5">
    <source>
        <dbReference type="Proteomes" id="UP000540423"/>
    </source>
</evidence>
<dbReference type="InterPro" id="IPR058330">
    <property type="entry name" value="DUF8017"/>
</dbReference>
<keyword evidence="2" id="KW-0472">Membrane</keyword>
<comment type="caution">
    <text evidence="4">The sequence shown here is derived from an EMBL/GenBank/DDBJ whole genome shotgun (WGS) entry which is preliminary data.</text>
</comment>
<feature type="region of interest" description="Disordered" evidence="1">
    <location>
        <begin position="1"/>
        <end position="107"/>
    </location>
</feature>
<dbReference type="RefSeq" id="WP_185033336.1">
    <property type="nucleotide sequence ID" value="NZ_BNBN01000009.1"/>
</dbReference>
<dbReference type="AlphaFoldDB" id="A0A7X0HHL5"/>
<evidence type="ECO:0000313" key="4">
    <source>
        <dbReference type="EMBL" id="MBB6437741.1"/>
    </source>
</evidence>
<dbReference type="Pfam" id="PF26056">
    <property type="entry name" value="DUF8017"/>
    <property type="match status" value="1"/>
</dbReference>
<feature type="compositionally biased region" description="Basic and acidic residues" evidence="1">
    <location>
        <begin position="136"/>
        <end position="145"/>
    </location>
</feature>
<feature type="region of interest" description="Disordered" evidence="1">
    <location>
        <begin position="243"/>
        <end position="268"/>
    </location>
</feature>
<keyword evidence="2" id="KW-1133">Transmembrane helix</keyword>
<accession>A0A7X0HHL5</accession>
<feature type="domain" description="DUF8017" evidence="3">
    <location>
        <begin position="185"/>
        <end position="377"/>
    </location>
</feature>
<evidence type="ECO:0000256" key="1">
    <source>
        <dbReference type="SAM" id="MobiDB-lite"/>
    </source>
</evidence>
<feature type="region of interest" description="Disordered" evidence="1">
    <location>
        <begin position="136"/>
        <end position="187"/>
    </location>
</feature>
<dbReference type="EMBL" id="JACHEM010000011">
    <property type="protein sequence ID" value="MBB6437741.1"/>
    <property type="molecule type" value="Genomic_DNA"/>
</dbReference>
<feature type="compositionally biased region" description="Pro residues" evidence="1">
    <location>
        <begin position="28"/>
        <end position="51"/>
    </location>
</feature>
<feature type="compositionally biased region" description="Pro residues" evidence="1">
    <location>
        <begin position="91"/>
        <end position="103"/>
    </location>
</feature>
<feature type="compositionally biased region" description="Pro residues" evidence="1">
    <location>
        <begin position="70"/>
        <end position="79"/>
    </location>
</feature>
<feature type="compositionally biased region" description="Low complexity" evidence="1">
    <location>
        <begin position="147"/>
        <end position="177"/>
    </location>
</feature>
<proteinExistence type="predicted"/>
<protein>
    <recommendedName>
        <fullName evidence="3">DUF8017 domain-containing protein</fullName>
    </recommendedName>
</protein>
<feature type="compositionally biased region" description="Low complexity" evidence="1">
    <location>
        <begin position="1"/>
        <end position="27"/>
    </location>
</feature>
<feature type="transmembrane region" description="Helical" evidence="2">
    <location>
        <begin position="112"/>
        <end position="133"/>
    </location>
</feature>
<evidence type="ECO:0000256" key="2">
    <source>
        <dbReference type="SAM" id="Phobius"/>
    </source>
</evidence>
<sequence length="379" mass="38632">MWPGQQPPGGEQNPQDQNPYQQPGYQTPHPPGQPPAGGPQPTPPPGQPPTMPGSYQQPAPAPGYGYPAPGSVPTPPPGANPYADHYTVPMQPGPVGPGGPGGPPDDKKKNMITAVVAGVVVVAALAATGIFVLGDKDDTQDRADGRGPSQSPTAAASQQPGAGASDPAAPAPGGSVANPRAGADVKPTVPGWKVVVNPKHGSVFEVPPEWKVGSTDTMMGFEDKAGKTLAIMSSVAELKDKWCTDDGDKDGKQDDTTLSQSGTTGTITGAKTTADVAQGQAGNWVFGGYAQEARDKVKVGKGEPYTTASGLEGSLSLATATGVKKTSKCVTDGKAYAFSFKNAKGDFRTWILHSAKGVPDEVPDATVKKILSTVRLAAG</sequence>
<dbReference type="Proteomes" id="UP000540423">
    <property type="component" value="Unassembled WGS sequence"/>
</dbReference>
<name>A0A7X0HHL5_9ACTN</name>
<feature type="compositionally biased region" description="Low complexity" evidence="1">
    <location>
        <begin position="52"/>
        <end position="69"/>
    </location>
</feature>
<gene>
    <name evidence="4" type="ORF">HNQ79_004245</name>
</gene>
<evidence type="ECO:0000259" key="3">
    <source>
        <dbReference type="Pfam" id="PF26056"/>
    </source>
</evidence>
<keyword evidence="5" id="KW-1185">Reference proteome</keyword>
<feature type="compositionally biased region" description="Basic and acidic residues" evidence="1">
    <location>
        <begin position="243"/>
        <end position="255"/>
    </location>
</feature>
<organism evidence="4 5">
    <name type="scientific">Streptomyces candidus</name>
    <dbReference type="NCBI Taxonomy" id="67283"/>
    <lineage>
        <taxon>Bacteria</taxon>
        <taxon>Bacillati</taxon>
        <taxon>Actinomycetota</taxon>
        <taxon>Actinomycetes</taxon>
        <taxon>Kitasatosporales</taxon>
        <taxon>Streptomycetaceae</taxon>
        <taxon>Streptomyces</taxon>
    </lineage>
</organism>
<keyword evidence="2" id="KW-0812">Transmembrane</keyword>
<reference evidence="4 5" key="1">
    <citation type="submission" date="2020-08" db="EMBL/GenBank/DDBJ databases">
        <title>Genomic Encyclopedia of Type Strains, Phase IV (KMG-IV): sequencing the most valuable type-strain genomes for metagenomic binning, comparative biology and taxonomic classification.</title>
        <authorList>
            <person name="Goeker M."/>
        </authorList>
    </citation>
    <scope>NUCLEOTIDE SEQUENCE [LARGE SCALE GENOMIC DNA]</scope>
    <source>
        <strain evidence="4 5">DSM 40141</strain>
    </source>
</reference>